<accession>A0A0F9PBA8</accession>
<dbReference type="Pfam" id="PF07715">
    <property type="entry name" value="Plug"/>
    <property type="match status" value="1"/>
</dbReference>
<evidence type="ECO:0000256" key="6">
    <source>
        <dbReference type="ARBA" id="ARBA00022729"/>
    </source>
</evidence>
<dbReference type="GO" id="GO:0015891">
    <property type="term" value="P:siderophore transport"/>
    <property type="evidence" value="ECO:0007669"/>
    <property type="project" value="InterPro"/>
</dbReference>
<keyword evidence="7" id="KW-0408">Iron</keyword>
<dbReference type="InterPro" id="IPR010917">
    <property type="entry name" value="TonB_rcpt_CS"/>
</dbReference>
<dbReference type="InterPro" id="IPR039426">
    <property type="entry name" value="TonB-dep_rcpt-like"/>
</dbReference>
<evidence type="ECO:0000256" key="9">
    <source>
        <dbReference type="ARBA" id="ARBA00023077"/>
    </source>
</evidence>
<keyword evidence="3" id="KW-0813">Transport</keyword>
<reference evidence="13" key="1">
    <citation type="journal article" date="2015" name="Nature">
        <title>Complex archaea that bridge the gap between prokaryotes and eukaryotes.</title>
        <authorList>
            <person name="Spang A."/>
            <person name="Saw J.H."/>
            <person name="Jorgensen S.L."/>
            <person name="Zaremba-Niedzwiedzka K."/>
            <person name="Martijn J."/>
            <person name="Lind A.E."/>
            <person name="van Eijk R."/>
            <person name="Schleper C."/>
            <person name="Guy L."/>
            <person name="Ettema T.J."/>
        </authorList>
    </citation>
    <scope>NUCLEOTIDE SEQUENCE</scope>
</reference>
<dbReference type="InterPro" id="IPR012910">
    <property type="entry name" value="Plug_dom"/>
</dbReference>
<dbReference type="GO" id="GO:0015344">
    <property type="term" value="F:siderophore uptake transmembrane transporter activity"/>
    <property type="evidence" value="ECO:0007669"/>
    <property type="project" value="TreeGrafter"/>
</dbReference>
<name>A0A0F9PBA8_9ZZZZ</name>
<evidence type="ECO:0000256" key="11">
    <source>
        <dbReference type="ARBA" id="ARBA00023237"/>
    </source>
</evidence>
<sequence>MSIFNVLSKSLFHSKAIVFYLLLFWFSTSIAQSGPTVFNISAGPLSTGLNQLARQAEVSIAVDTSLVKNKIGPEINGRFSVEQALAKLLNGHALVVNKSGQGYVIQAADNSRGIVLSAIDINAENISEPLQTEVYAGGQVAKKGRVGILGNKGVMDTPFNMTNFTSELIENQQAQTIAEVVDTDPSIRTAHVSGGMLDSYRIRGFSMNEGNSGDIAFDGIYGVASNYRVLADYVDRVEVIKGPAAMIYGMSPNSSVGGSINIVPKRALTEDLTRLTASYLSDNQVKGHLDLSRRFGDEKAFGVRFNSSMSDGDTERENQSRQTESWALALDYQDDNFRITADVIQQKEDLDAPLRHLWLANGVDVPSAPKGENNITQDWEFSDVEDTSWLVKTEYDVNHQLTVFADIGGGKTRVSRLFGYPSILSASGDVSVTPSYSDFHVDRYTFNTGLRSWFDTGAISHAMTVQFSDYRDQLEKSRVNASSAYFNNLYSPQDQPEISVLRPSDVPRSNESRLSGIAIADTLSSFDDKIQLTLGLRRQQVESDSFNVSTGSLTTHYNESAVTPMIGVVVKPLENLSLYANRTEGISKGDVAPESSMNAGEVFAPYKTKQYEIGAKYDFGNVTSTVSVFQIEKPSYQTVNNISSASGEQRNRGVEWNFFGQLTPEIRLLGGVMFLDAELTKTSDRSTKGNTPIGVAERQANLSTEWDMPMLRGLTWTANVIYTGKQYVNQANTQTLPSWTRLDLGARYKTVLAGKNLTVRAGVHNVFDRAYWSGVDSWSGMAYGAPRTFTVSTSIDF</sequence>
<gene>
    <name evidence="13" type="ORF">LCGC14_0847240</name>
</gene>
<dbReference type="Pfam" id="PF00593">
    <property type="entry name" value="TonB_dep_Rec_b-barrel"/>
    <property type="match status" value="1"/>
</dbReference>
<dbReference type="PANTHER" id="PTHR32552">
    <property type="entry name" value="FERRICHROME IRON RECEPTOR-RELATED"/>
    <property type="match status" value="1"/>
</dbReference>
<feature type="domain" description="Secretin/TonB short N-terminal" evidence="12">
    <location>
        <begin position="58"/>
        <end position="108"/>
    </location>
</feature>
<dbReference type="SMART" id="SM00965">
    <property type="entry name" value="STN"/>
    <property type="match status" value="1"/>
</dbReference>
<evidence type="ECO:0000313" key="13">
    <source>
        <dbReference type="EMBL" id="KKN29140.1"/>
    </source>
</evidence>
<keyword evidence="11" id="KW-0998">Cell outer membrane</keyword>
<keyword evidence="8" id="KW-0406">Ion transport</keyword>
<evidence type="ECO:0000256" key="1">
    <source>
        <dbReference type="ARBA" id="ARBA00004571"/>
    </source>
</evidence>
<dbReference type="SUPFAM" id="SSF56935">
    <property type="entry name" value="Porins"/>
    <property type="match status" value="1"/>
</dbReference>
<protein>
    <recommendedName>
        <fullName evidence="12">Secretin/TonB short N-terminal domain-containing protein</fullName>
    </recommendedName>
</protein>
<dbReference type="GO" id="GO:0038023">
    <property type="term" value="F:signaling receptor activity"/>
    <property type="evidence" value="ECO:0007669"/>
    <property type="project" value="InterPro"/>
</dbReference>
<evidence type="ECO:0000256" key="7">
    <source>
        <dbReference type="ARBA" id="ARBA00023004"/>
    </source>
</evidence>
<organism evidence="13">
    <name type="scientific">marine sediment metagenome</name>
    <dbReference type="NCBI Taxonomy" id="412755"/>
    <lineage>
        <taxon>unclassified sequences</taxon>
        <taxon>metagenomes</taxon>
        <taxon>ecological metagenomes</taxon>
    </lineage>
</organism>
<comment type="similarity">
    <text evidence="2">Belongs to the TonB-dependent receptor family.</text>
</comment>
<dbReference type="InterPro" id="IPR000531">
    <property type="entry name" value="Beta-barrel_TonB"/>
</dbReference>
<keyword evidence="5" id="KW-0812">Transmembrane</keyword>
<dbReference type="PANTHER" id="PTHR32552:SF82">
    <property type="entry name" value="FCUA PROTEIN"/>
    <property type="match status" value="1"/>
</dbReference>
<dbReference type="AlphaFoldDB" id="A0A0F9PBA8"/>
<keyword evidence="6" id="KW-0732">Signal</keyword>
<dbReference type="CDD" id="cd01347">
    <property type="entry name" value="ligand_gated_channel"/>
    <property type="match status" value="1"/>
</dbReference>
<keyword evidence="10" id="KW-0472">Membrane</keyword>
<dbReference type="Gene3D" id="2.40.170.20">
    <property type="entry name" value="TonB-dependent receptor, beta-barrel domain"/>
    <property type="match status" value="1"/>
</dbReference>
<dbReference type="InterPro" id="IPR036942">
    <property type="entry name" value="Beta-barrel_TonB_sf"/>
</dbReference>
<dbReference type="NCBIfam" id="TIGR01783">
    <property type="entry name" value="TonB-siderophor"/>
    <property type="match status" value="1"/>
</dbReference>
<dbReference type="PROSITE" id="PS01156">
    <property type="entry name" value="TONB_DEPENDENT_REC_2"/>
    <property type="match status" value="1"/>
</dbReference>
<evidence type="ECO:0000256" key="8">
    <source>
        <dbReference type="ARBA" id="ARBA00023065"/>
    </source>
</evidence>
<dbReference type="InterPro" id="IPR037066">
    <property type="entry name" value="Plug_dom_sf"/>
</dbReference>
<dbReference type="PROSITE" id="PS52016">
    <property type="entry name" value="TONB_DEPENDENT_REC_3"/>
    <property type="match status" value="1"/>
</dbReference>
<dbReference type="Gene3D" id="3.55.50.30">
    <property type="match status" value="1"/>
</dbReference>
<evidence type="ECO:0000256" key="4">
    <source>
        <dbReference type="ARBA" id="ARBA00022496"/>
    </source>
</evidence>
<evidence type="ECO:0000259" key="12">
    <source>
        <dbReference type="SMART" id="SM00965"/>
    </source>
</evidence>
<evidence type="ECO:0000256" key="10">
    <source>
        <dbReference type="ARBA" id="ARBA00023136"/>
    </source>
</evidence>
<comment type="caution">
    <text evidence="13">The sequence shown here is derived from an EMBL/GenBank/DDBJ whole genome shotgun (WGS) entry which is preliminary data.</text>
</comment>
<evidence type="ECO:0000256" key="5">
    <source>
        <dbReference type="ARBA" id="ARBA00022692"/>
    </source>
</evidence>
<proteinExistence type="inferred from homology"/>
<dbReference type="InterPro" id="IPR011662">
    <property type="entry name" value="Secretin/TonB_short_N"/>
</dbReference>
<keyword evidence="9" id="KW-0798">TonB box</keyword>
<dbReference type="Gene3D" id="2.170.130.10">
    <property type="entry name" value="TonB-dependent receptor, plug domain"/>
    <property type="match status" value="1"/>
</dbReference>
<dbReference type="InterPro" id="IPR010105">
    <property type="entry name" value="TonB_sidphr_rcpt"/>
</dbReference>
<dbReference type="GO" id="GO:0009279">
    <property type="term" value="C:cell outer membrane"/>
    <property type="evidence" value="ECO:0007669"/>
    <property type="project" value="UniProtKB-SubCell"/>
</dbReference>
<keyword evidence="4" id="KW-0410">Iron transport</keyword>
<dbReference type="EMBL" id="LAZR01002507">
    <property type="protein sequence ID" value="KKN29140.1"/>
    <property type="molecule type" value="Genomic_DNA"/>
</dbReference>
<comment type="subcellular location">
    <subcellularLocation>
        <location evidence="1">Cell outer membrane</location>
        <topology evidence="1">Multi-pass membrane protein</topology>
    </subcellularLocation>
</comment>
<evidence type="ECO:0000256" key="3">
    <source>
        <dbReference type="ARBA" id="ARBA00022448"/>
    </source>
</evidence>
<evidence type="ECO:0000256" key="2">
    <source>
        <dbReference type="ARBA" id="ARBA00009810"/>
    </source>
</evidence>